<evidence type="ECO:0000313" key="2">
    <source>
        <dbReference type="EMBL" id="PNI27539.1"/>
    </source>
</evidence>
<name>A0A2J8JXQ9_PANTR</name>
<dbReference type="EMBL" id="NBAG03000412">
    <property type="protein sequence ID" value="PNI27539.1"/>
    <property type="molecule type" value="Genomic_DNA"/>
</dbReference>
<dbReference type="PANTHER" id="PTHR11477">
    <property type="entry name" value="TRANSCRIPTION FACTOR S-II ZINC FINGER DOMAIN-CONTAINING PROTEIN"/>
    <property type="match status" value="1"/>
</dbReference>
<feature type="domain" description="Spen paralogue and orthologue SPOC C-terminal" evidence="1">
    <location>
        <begin position="1"/>
        <end position="120"/>
    </location>
</feature>
<comment type="caution">
    <text evidence="2">The sequence shown here is derived from an EMBL/GenBank/DDBJ whole genome shotgun (WGS) entry which is preliminary data.</text>
</comment>
<proteinExistence type="predicted"/>
<dbReference type="PANTHER" id="PTHR11477:SF10">
    <property type="entry name" value="PHD FINGER PROTEIN 3"/>
    <property type="match status" value="1"/>
</dbReference>
<evidence type="ECO:0000259" key="1">
    <source>
        <dbReference type="Pfam" id="PF07744"/>
    </source>
</evidence>
<dbReference type="Pfam" id="PF07744">
    <property type="entry name" value="SPOC"/>
    <property type="match status" value="1"/>
</dbReference>
<sequence length="168" mass="18486">INMPSVAKFVTKAYPVSGSPEYLTEDLPDSIQVGGRISPQTVWDYVEKIKASGTKEICVVRFTPVTEEDQISYTLLFAYFSSRKRYGVAANNMKQVKDMYLIPLGATDKIPHPLVPFDGPGRSMTLANTASSIWVALRISQSSEMAILLSANLKSENTALKKCKNTSC</sequence>
<evidence type="ECO:0000313" key="3">
    <source>
        <dbReference type="Proteomes" id="UP000236370"/>
    </source>
</evidence>
<accession>A0A2J8JXQ9</accession>
<feature type="non-terminal residue" evidence="2">
    <location>
        <position position="1"/>
    </location>
</feature>
<gene>
    <name evidence="2" type="ORF">CK820_G0043618</name>
</gene>
<reference evidence="2 3" key="1">
    <citation type="submission" date="2017-12" db="EMBL/GenBank/DDBJ databases">
        <title>High-resolution comparative analysis of great ape genomes.</title>
        <authorList>
            <person name="Pollen A."/>
            <person name="Hastie A."/>
            <person name="Hormozdiari F."/>
            <person name="Dougherty M."/>
            <person name="Liu R."/>
            <person name="Chaisson M."/>
            <person name="Hoppe E."/>
            <person name="Hill C."/>
            <person name="Pang A."/>
            <person name="Hillier L."/>
            <person name="Baker C."/>
            <person name="Armstrong J."/>
            <person name="Shendure J."/>
            <person name="Paten B."/>
            <person name="Wilson R."/>
            <person name="Chao H."/>
            <person name="Schneider V."/>
            <person name="Ventura M."/>
            <person name="Kronenberg Z."/>
            <person name="Murali S."/>
            <person name="Gordon D."/>
            <person name="Cantsilieris S."/>
            <person name="Munson K."/>
            <person name="Nelson B."/>
            <person name="Raja A."/>
            <person name="Underwood J."/>
            <person name="Diekhans M."/>
            <person name="Fiddes I."/>
            <person name="Haussler D."/>
            <person name="Eichler E."/>
        </authorList>
    </citation>
    <scope>NUCLEOTIDE SEQUENCE [LARGE SCALE GENOMIC DNA]</scope>
    <source>
        <strain evidence="2">Yerkes chimp pedigree #C0471</strain>
    </source>
</reference>
<dbReference type="InterPro" id="IPR012921">
    <property type="entry name" value="SPOC_C"/>
</dbReference>
<protein>
    <submittedName>
        <fullName evidence="2">PHF3 isoform 11</fullName>
    </submittedName>
</protein>
<organism evidence="2 3">
    <name type="scientific">Pan troglodytes</name>
    <name type="common">Chimpanzee</name>
    <dbReference type="NCBI Taxonomy" id="9598"/>
    <lineage>
        <taxon>Eukaryota</taxon>
        <taxon>Metazoa</taxon>
        <taxon>Chordata</taxon>
        <taxon>Craniata</taxon>
        <taxon>Vertebrata</taxon>
        <taxon>Euteleostomi</taxon>
        <taxon>Mammalia</taxon>
        <taxon>Eutheria</taxon>
        <taxon>Euarchontoglires</taxon>
        <taxon>Primates</taxon>
        <taxon>Haplorrhini</taxon>
        <taxon>Catarrhini</taxon>
        <taxon>Hominidae</taxon>
        <taxon>Pan</taxon>
    </lineage>
</organism>
<dbReference type="AlphaFoldDB" id="A0A2J8JXQ9"/>
<dbReference type="Proteomes" id="UP000236370">
    <property type="component" value="Unassembled WGS sequence"/>
</dbReference>